<feature type="region of interest" description="Disordered" evidence="1">
    <location>
        <begin position="121"/>
        <end position="170"/>
    </location>
</feature>
<gene>
    <name evidence="2" type="ORF">ZT1A5_G11938</name>
</gene>
<accession>A0A1Y6M1G1</accession>
<name>A0A1Y6M1G1_ZYMTR</name>
<sequence>MQQSNKALALRDIAAARKKVLEQLDLDTPATPLHSEAIVSRKRKRQEQDQAQDVVAEGDFDSDSGSAMDAEIGRRGRSPLLDRSSTLWELVGSHHDGIESDRPNPPSDSERADQYSPIQIDVFDDNPLDGGSEHASNNTSYDTHRLPERKAKDPPALGTRALKRRRQDRARPHLCGAALARRQYSHLGLPFQCYSTYLEGAFRRS</sequence>
<feature type="compositionally biased region" description="Basic and acidic residues" evidence="1">
    <location>
        <begin position="142"/>
        <end position="153"/>
    </location>
</feature>
<feature type="region of interest" description="Disordered" evidence="1">
    <location>
        <begin position="93"/>
        <end position="112"/>
    </location>
</feature>
<evidence type="ECO:0000313" key="3">
    <source>
        <dbReference type="Proteomes" id="UP000215453"/>
    </source>
</evidence>
<dbReference type="AlphaFoldDB" id="A0A1Y6M1G1"/>
<evidence type="ECO:0000256" key="1">
    <source>
        <dbReference type="SAM" id="MobiDB-lite"/>
    </source>
</evidence>
<organism evidence="2 3">
    <name type="scientific">Zymoseptoria tritici ST99CH_1A5</name>
    <dbReference type="NCBI Taxonomy" id="1276529"/>
    <lineage>
        <taxon>Eukaryota</taxon>
        <taxon>Fungi</taxon>
        <taxon>Dikarya</taxon>
        <taxon>Ascomycota</taxon>
        <taxon>Pezizomycotina</taxon>
        <taxon>Dothideomycetes</taxon>
        <taxon>Dothideomycetidae</taxon>
        <taxon>Mycosphaerellales</taxon>
        <taxon>Mycosphaerellaceae</taxon>
        <taxon>Zymoseptoria</taxon>
    </lineage>
</organism>
<dbReference type="Proteomes" id="UP000215453">
    <property type="component" value="Chromosome 19"/>
</dbReference>
<protein>
    <submittedName>
        <fullName evidence="2">Uncharacterized protein</fullName>
    </submittedName>
</protein>
<proteinExistence type="predicted"/>
<evidence type="ECO:0000313" key="2">
    <source>
        <dbReference type="EMBL" id="SMY30485.1"/>
    </source>
</evidence>
<feature type="region of interest" description="Disordered" evidence="1">
    <location>
        <begin position="23"/>
        <end position="78"/>
    </location>
</feature>
<reference evidence="2 3" key="1">
    <citation type="submission" date="2016-10" db="EMBL/GenBank/DDBJ databases">
        <authorList>
            <person name="Varghese N."/>
        </authorList>
    </citation>
    <scope>NUCLEOTIDE SEQUENCE [LARGE SCALE GENOMIC DNA]</scope>
</reference>
<dbReference type="EMBL" id="LT882694">
    <property type="protein sequence ID" value="SMY30485.1"/>
    <property type="molecule type" value="Genomic_DNA"/>
</dbReference>